<dbReference type="FunFam" id="3.80.10.10:FF:000687">
    <property type="entry name" value="Leucine Rich Repeat family protein, expressed"/>
    <property type="match status" value="1"/>
</dbReference>
<evidence type="ECO:0000256" key="4">
    <source>
        <dbReference type="ARBA" id="ARBA00022553"/>
    </source>
</evidence>
<dbReference type="SUPFAM" id="SSF52058">
    <property type="entry name" value="L domain-like"/>
    <property type="match status" value="2"/>
</dbReference>
<dbReference type="FunFam" id="3.80.10.10:FF:000041">
    <property type="entry name" value="LRR receptor-like serine/threonine-protein kinase ERECTA"/>
    <property type="match status" value="1"/>
</dbReference>
<dbReference type="Pfam" id="PF00560">
    <property type="entry name" value="LRR_1"/>
    <property type="match status" value="4"/>
</dbReference>
<evidence type="ECO:0000256" key="17">
    <source>
        <dbReference type="ARBA" id="ARBA00047899"/>
    </source>
</evidence>
<sequence length="1064" mass="116509">MDTHLVIFFLYLIGVPFVSPLYIAEAINEVQAHVAWKSSLVAPALSSWITARSPYLSHGSWKQQFHRSNPPSIGNLTELLSLSLSSNSLDGSIPYQLGNLQKIQHLDLGSNFLRNPDSSQFPSSIPSLTNLSLNYNKLGPDLPEFIFQCQNLTYLDLSNNEFTGDIPVRFDSDPENLMYLNLTSNNFSGQIPKELTSLTELRDHLMGKNQLVGPIPEELGSISTVQVLEIYENPLGGPVPSSFGQLHMLERLDIHGSGLNSSIPPELGLCTNLHFLALAVNSITGNLASSLASLTRIQELGLSSNFITGEIMPELLANWTQVISLQLQDNSLTGEIPTEIGLLTKLQILYLFKNKLSGSIPTEIGNLRNLIELDLSVNQLSGSIPSSIGNLKQLKILNLFVNKVTENLTPAIGDLTSITAIDNNSNNFQGSLPKTISQLPSLQLFYAYTNNFSGQSPAEFGRNSPLTNVSFTNNNFSGALPSGICDSRSLIYLTANNNSFTGTIPESLRNCLTLIRVRLEMNQISGNQISGEIPPEFGRLSMLQDFSLSSNVLTGEIPKELMEMAHMFKLNLSNNKLSGDIPMEIGQLASIGDNDLNGTIPYQIGSLVSLQSLLDLSRNSIWGPITSDFSKLSSLENLNLSHNNLSGEIPALSGMVSLLSVDISHNNLEGPLPDILAFQRAPATSLAGIPRLCGKINGLLPCNENQSPVLQPKNSKKIVIAIVVSIAAALALLAPMAGIFALCHKTLHTPKSSKETNDESEPLIWSSDGKFTFNDIIEATENFCVGEGGHGRVYKVVLQEDQIVAVKRLQLPQNGEMVVQKSFENEIRALTNVRHQNIVKLYGFCGKQGFMYLAYGYMEGGSVARVLQDEKEAKELPWRKRLHVVRGVARALSYLHHDCVPPIVHRDVSSNNVLLDSDYEACIADFGTAKLLNPDSSNWTAAAGTYGYMAPELAYTMRVTEKCDVYSFGVIALEVLTGKHPGELLNCLSNGQEVILSDALDPRLLPPTDQLAEEVVFTVMLAMACIRTIPESRPTMRYISQELSAPIQDFHSEHLGTIRMSKYM</sequence>
<feature type="binding site" evidence="19">
    <location>
        <position position="807"/>
    </location>
    <ligand>
        <name>ATP</name>
        <dbReference type="ChEBI" id="CHEBI:30616"/>
    </ligand>
</feature>
<feature type="transmembrane region" description="Helical" evidence="20">
    <location>
        <begin position="6"/>
        <end position="24"/>
    </location>
</feature>
<keyword evidence="3" id="KW-0723">Serine/threonine-protein kinase</keyword>
<dbReference type="GO" id="GO:0051707">
    <property type="term" value="P:response to other organism"/>
    <property type="evidence" value="ECO:0007669"/>
    <property type="project" value="UniProtKB-ARBA"/>
</dbReference>
<dbReference type="Gene3D" id="3.80.10.10">
    <property type="entry name" value="Ribonuclease Inhibitor"/>
    <property type="match status" value="5"/>
</dbReference>
<evidence type="ECO:0000259" key="21">
    <source>
        <dbReference type="PROSITE" id="PS50011"/>
    </source>
</evidence>
<evidence type="ECO:0000256" key="9">
    <source>
        <dbReference type="ARBA" id="ARBA00022737"/>
    </source>
</evidence>
<evidence type="ECO:0000256" key="7">
    <source>
        <dbReference type="ARBA" id="ARBA00022692"/>
    </source>
</evidence>
<evidence type="ECO:0000256" key="20">
    <source>
        <dbReference type="SAM" id="Phobius"/>
    </source>
</evidence>
<dbReference type="STRING" id="13333.U5D8Z2"/>
<dbReference type="Gene3D" id="1.10.510.10">
    <property type="entry name" value="Transferase(Phosphotransferase) domain 1"/>
    <property type="match status" value="1"/>
</dbReference>
<evidence type="ECO:0000256" key="5">
    <source>
        <dbReference type="ARBA" id="ARBA00022614"/>
    </source>
</evidence>
<proteinExistence type="predicted"/>
<protein>
    <recommendedName>
        <fullName evidence="2">non-specific serine/threonine protein kinase</fullName>
        <ecNumber evidence="2">2.7.11.1</ecNumber>
    </recommendedName>
</protein>
<keyword evidence="4" id="KW-0597">Phosphoprotein</keyword>
<dbReference type="FunFam" id="3.30.200.20:FF:000309">
    <property type="entry name" value="Leucine-rich repeat receptor protein kinase MSP1"/>
    <property type="match status" value="1"/>
</dbReference>
<keyword evidence="11" id="KW-0418">Kinase</keyword>
<dbReference type="PRINTS" id="PR00019">
    <property type="entry name" value="LEURICHRPT"/>
</dbReference>
<dbReference type="InterPro" id="IPR017441">
    <property type="entry name" value="Protein_kinase_ATP_BS"/>
</dbReference>
<dbReference type="GO" id="GO:0004674">
    <property type="term" value="F:protein serine/threonine kinase activity"/>
    <property type="evidence" value="ECO:0007669"/>
    <property type="project" value="UniProtKB-KW"/>
</dbReference>
<dbReference type="AlphaFoldDB" id="U5D8Z2"/>
<dbReference type="HOGENOM" id="CLU_000288_22_1_1"/>
<dbReference type="InterPro" id="IPR055414">
    <property type="entry name" value="LRR_R13L4/SHOC2-like"/>
</dbReference>
<keyword evidence="13 20" id="KW-1133">Transmembrane helix</keyword>
<dbReference type="Gramene" id="ERN18949">
    <property type="protein sequence ID" value="ERN18949"/>
    <property type="gene ID" value="AMTR_s00067p00199480"/>
</dbReference>
<evidence type="ECO:0000313" key="22">
    <source>
        <dbReference type="EMBL" id="ERN18949.1"/>
    </source>
</evidence>
<keyword evidence="5" id="KW-0433">Leucine-rich repeat</keyword>
<dbReference type="Proteomes" id="UP000017836">
    <property type="component" value="Unassembled WGS sequence"/>
</dbReference>
<keyword evidence="9" id="KW-0677">Repeat</keyword>
<dbReference type="OMA" id="GIVCDHN"/>
<dbReference type="PANTHER" id="PTHR48005">
    <property type="entry name" value="LEUCINE RICH REPEAT KINASE 2"/>
    <property type="match status" value="1"/>
</dbReference>
<dbReference type="InterPro" id="IPR000719">
    <property type="entry name" value="Prot_kinase_dom"/>
</dbReference>
<dbReference type="InterPro" id="IPR032675">
    <property type="entry name" value="LRR_dom_sf"/>
</dbReference>
<dbReference type="InterPro" id="IPR001611">
    <property type="entry name" value="Leu-rich_rpt"/>
</dbReference>
<evidence type="ECO:0000256" key="16">
    <source>
        <dbReference type="ARBA" id="ARBA00023180"/>
    </source>
</evidence>
<reference evidence="23" key="1">
    <citation type="journal article" date="2013" name="Science">
        <title>The Amborella genome and the evolution of flowering plants.</title>
        <authorList>
            <consortium name="Amborella Genome Project"/>
        </authorList>
    </citation>
    <scope>NUCLEOTIDE SEQUENCE [LARGE SCALE GENOMIC DNA]</scope>
</reference>
<evidence type="ECO:0000256" key="10">
    <source>
        <dbReference type="ARBA" id="ARBA00022741"/>
    </source>
</evidence>
<evidence type="ECO:0000256" key="13">
    <source>
        <dbReference type="ARBA" id="ARBA00022989"/>
    </source>
</evidence>
<evidence type="ECO:0000256" key="18">
    <source>
        <dbReference type="ARBA" id="ARBA00048679"/>
    </source>
</evidence>
<dbReference type="InterPro" id="IPR011009">
    <property type="entry name" value="Kinase-like_dom_sf"/>
</dbReference>
<dbReference type="EC" id="2.7.11.1" evidence="2"/>
<gene>
    <name evidence="22" type="ORF">AMTR_s00067p00199480</name>
</gene>
<dbReference type="GO" id="GO:0009755">
    <property type="term" value="P:hormone-mediated signaling pathway"/>
    <property type="evidence" value="ECO:0000318"/>
    <property type="project" value="GO_Central"/>
</dbReference>
<evidence type="ECO:0000256" key="12">
    <source>
        <dbReference type="ARBA" id="ARBA00022840"/>
    </source>
</evidence>
<keyword evidence="15" id="KW-0675">Receptor</keyword>
<keyword evidence="12 19" id="KW-0067">ATP-binding</keyword>
<dbReference type="Pfam" id="PF00069">
    <property type="entry name" value="Pkinase"/>
    <property type="match status" value="1"/>
</dbReference>
<keyword evidence="7 20" id="KW-0812">Transmembrane</keyword>
<dbReference type="InterPro" id="IPR025875">
    <property type="entry name" value="Leu-rich_rpt_4"/>
</dbReference>
<evidence type="ECO:0000256" key="15">
    <source>
        <dbReference type="ARBA" id="ARBA00023170"/>
    </source>
</evidence>
<evidence type="ECO:0000256" key="2">
    <source>
        <dbReference type="ARBA" id="ARBA00012513"/>
    </source>
</evidence>
<dbReference type="GO" id="GO:0005524">
    <property type="term" value="F:ATP binding"/>
    <property type="evidence" value="ECO:0007669"/>
    <property type="project" value="UniProtKB-UniRule"/>
</dbReference>
<keyword evidence="16" id="KW-0325">Glycoprotein</keyword>
<comment type="catalytic activity">
    <reaction evidence="17">
        <text>L-threonyl-[protein] + ATP = O-phospho-L-threonyl-[protein] + ADP + H(+)</text>
        <dbReference type="Rhea" id="RHEA:46608"/>
        <dbReference type="Rhea" id="RHEA-COMP:11060"/>
        <dbReference type="Rhea" id="RHEA-COMP:11605"/>
        <dbReference type="ChEBI" id="CHEBI:15378"/>
        <dbReference type="ChEBI" id="CHEBI:30013"/>
        <dbReference type="ChEBI" id="CHEBI:30616"/>
        <dbReference type="ChEBI" id="CHEBI:61977"/>
        <dbReference type="ChEBI" id="CHEBI:456216"/>
        <dbReference type="EC" id="2.7.11.1"/>
    </reaction>
</comment>
<dbReference type="Pfam" id="PF23598">
    <property type="entry name" value="LRR_14"/>
    <property type="match status" value="1"/>
</dbReference>
<keyword evidence="8" id="KW-0732">Signal</keyword>
<evidence type="ECO:0000256" key="14">
    <source>
        <dbReference type="ARBA" id="ARBA00023136"/>
    </source>
</evidence>
<evidence type="ECO:0000256" key="8">
    <source>
        <dbReference type="ARBA" id="ARBA00022729"/>
    </source>
</evidence>
<organism evidence="22 23">
    <name type="scientific">Amborella trichopoda</name>
    <dbReference type="NCBI Taxonomy" id="13333"/>
    <lineage>
        <taxon>Eukaryota</taxon>
        <taxon>Viridiplantae</taxon>
        <taxon>Streptophyta</taxon>
        <taxon>Embryophyta</taxon>
        <taxon>Tracheophyta</taxon>
        <taxon>Spermatophyta</taxon>
        <taxon>Magnoliopsida</taxon>
        <taxon>Amborellales</taxon>
        <taxon>Amborellaceae</taxon>
        <taxon>Amborella</taxon>
    </lineage>
</organism>
<dbReference type="SMART" id="SM00369">
    <property type="entry name" value="LRR_TYP"/>
    <property type="match status" value="7"/>
</dbReference>
<evidence type="ECO:0000256" key="3">
    <source>
        <dbReference type="ARBA" id="ARBA00022527"/>
    </source>
</evidence>
<dbReference type="PROSITE" id="PS00109">
    <property type="entry name" value="PROTEIN_KINASE_TYR"/>
    <property type="match status" value="1"/>
</dbReference>
<dbReference type="PANTHER" id="PTHR48005:SF44">
    <property type="entry name" value="MDIS1-INTERACTING RECEPTOR LIKE KINASE 2-LIKE ISOFORM X1"/>
    <property type="match status" value="1"/>
</dbReference>
<dbReference type="InterPro" id="IPR051420">
    <property type="entry name" value="Ser_Thr_Kinases_DiverseReg"/>
</dbReference>
<dbReference type="eggNOG" id="ENOG502QQYD">
    <property type="taxonomic scope" value="Eukaryota"/>
</dbReference>
<dbReference type="EMBL" id="KI392078">
    <property type="protein sequence ID" value="ERN18949.1"/>
    <property type="molecule type" value="Genomic_DNA"/>
</dbReference>
<feature type="transmembrane region" description="Helical" evidence="20">
    <location>
        <begin position="718"/>
        <end position="742"/>
    </location>
</feature>
<dbReference type="PROSITE" id="PS51450">
    <property type="entry name" value="LRR"/>
    <property type="match status" value="1"/>
</dbReference>
<dbReference type="Gene3D" id="3.30.200.20">
    <property type="entry name" value="Phosphorylase Kinase, domain 1"/>
    <property type="match status" value="1"/>
</dbReference>
<comment type="catalytic activity">
    <reaction evidence="18">
        <text>L-seryl-[protein] + ATP = O-phospho-L-seryl-[protein] + ADP + H(+)</text>
        <dbReference type="Rhea" id="RHEA:17989"/>
        <dbReference type="Rhea" id="RHEA-COMP:9863"/>
        <dbReference type="Rhea" id="RHEA-COMP:11604"/>
        <dbReference type="ChEBI" id="CHEBI:15378"/>
        <dbReference type="ChEBI" id="CHEBI:29999"/>
        <dbReference type="ChEBI" id="CHEBI:30616"/>
        <dbReference type="ChEBI" id="CHEBI:83421"/>
        <dbReference type="ChEBI" id="CHEBI:456216"/>
        <dbReference type="EC" id="2.7.11.1"/>
    </reaction>
</comment>
<dbReference type="GO" id="GO:0005886">
    <property type="term" value="C:plasma membrane"/>
    <property type="evidence" value="ECO:0000318"/>
    <property type="project" value="GO_Central"/>
</dbReference>
<dbReference type="FunFam" id="3.80.10.10:FF:000095">
    <property type="entry name" value="LRR receptor-like serine/threonine-protein kinase GSO1"/>
    <property type="match status" value="1"/>
</dbReference>
<evidence type="ECO:0000256" key="1">
    <source>
        <dbReference type="ARBA" id="ARBA00004479"/>
    </source>
</evidence>
<dbReference type="PROSITE" id="PS00107">
    <property type="entry name" value="PROTEIN_KINASE_ATP"/>
    <property type="match status" value="1"/>
</dbReference>
<evidence type="ECO:0000256" key="6">
    <source>
        <dbReference type="ARBA" id="ARBA00022679"/>
    </source>
</evidence>
<dbReference type="SUPFAM" id="SSF56112">
    <property type="entry name" value="Protein kinase-like (PK-like)"/>
    <property type="match status" value="1"/>
</dbReference>
<keyword evidence="10 19" id="KW-0547">Nucleotide-binding</keyword>
<dbReference type="SUPFAM" id="SSF52047">
    <property type="entry name" value="RNI-like"/>
    <property type="match status" value="1"/>
</dbReference>
<keyword evidence="14 20" id="KW-0472">Membrane</keyword>
<dbReference type="PROSITE" id="PS50011">
    <property type="entry name" value="PROTEIN_KINASE_DOM"/>
    <property type="match status" value="1"/>
</dbReference>
<keyword evidence="6" id="KW-0808">Transferase</keyword>
<dbReference type="InterPro" id="IPR008266">
    <property type="entry name" value="Tyr_kinase_AS"/>
</dbReference>
<feature type="domain" description="Protein kinase" evidence="21">
    <location>
        <begin position="779"/>
        <end position="1051"/>
    </location>
</feature>
<dbReference type="FunFam" id="1.10.510.10:FF:000445">
    <property type="entry name" value="MDIS1-interacting receptor like kinase 2"/>
    <property type="match status" value="1"/>
</dbReference>
<comment type="subcellular location">
    <subcellularLocation>
        <location evidence="1">Membrane</location>
        <topology evidence="1">Single-pass type I membrane protein</topology>
    </subcellularLocation>
</comment>
<accession>U5D8Z2</accession>
<evidence type="ECO:0000256" key="19">
    <source>
        <dbReference type="PROSITE-ProRule" id="PRU10141"/>
    </source>
</evidence>
<dbReference type="GO" id="GO:0009791">
    <property type="term" value="P:post-embryonic development"/>
    <property type="evidence" value="ECO:0007669"/>
    <property type="project" value="UniProtKB-ARBA"/>
</dbReference>
<dbReference type="FunFam" id="3.80.10.10:FF:000453">
    <property type="entry name" value="Leucine-rich receptor-like protein kinase family protein"/>
    <property type="match status" value="1"/>
</dbReference>
<name>U5D8Z2_AMBTC</name>
<keyword evidence="23" id="KW-1185">Reference proteome</keyword>
<dbReference type="GO" id="GO:0038023">
    <property type="term" value="F:signaling receptor activity"/>
    <property type="evidence" value="ECO:0000318"/>
    <property type="project" value="GO_Central"/>
</dbReference>
<dbReference type="InterPro" id="IPR003591">
    <property type="entry name" value="Leu-rich_rpt_typical-subtyp"/>
</dbReference>
<dbReference type="GO" id="GO:0006952">
    <property type="term" value="P:defense response"/>
    <property type="evidence" value="ECO:0007669"/>
    <property type="project" value="UniProtKB-ARBA"/>
</dbReference>
<dbReference type="Pfam" id="PF12799">
    <property type="entry name" value="LRR_4"/>
    <property type="match status" value="1"/>
</dbReference>
<evidence type="ECO:0000256" key="11">
    <source>
        <dbReference type="ARBA" id="ARBA00022777"/>
    </source>
</evidence>
<evidence type="ECO:0000313" key="23">
    <source>
        <dbReference type="Proteomes" id="UP000017836"/>
    </source>
</evidence>